<dbReference type="GO" id="GO:0005634">
    <property type="term" value="C:nucleus"/>
    <property type="evidence" value="ECO:0007669"/>
    <property type="project" value="UniProtKB-SubCell"/>
</dbReference>
<dbReference type="PROSITE" id="PS51754">
    <property type="entry name" value="OVATE"/>
    <property type="match status" value="1"/>
</dbReference>
<dbReference type="Pfam" id="PF04844">
    <property type="entry name" value="Ovate"/>
    <property type="match status" value="1"/>
</dbReference>
<organism evidence="9 10">
    <name type="scientific">Lithospermum erythrorhizon</name>
    <name type="common">Purple gromwell</name>
    <name type="synonym">Lithospermum officinale var. erythrorhizon</name>
    <dbReference type="NCBI Taxonomy" id="34254"/>
    <lineage>
        <taxon>Eukaryota</taxon>
        <taxon>Viridiplantae</taxon>
        <taxon>Streptophyta</taxon>
        <taxon>Embryophyta</taxon>
        <taxon>Tracheophyta</taxon>
        <taxon>Spermatophyta</taxon>
        <taxon>Magnoliopsida</taxon>
        <taxon>eudicotyledons</taxon>
        <taxon>Gunneridae</taxon>
        <taxon>Pentapetalae</taxon>
        <taxon>asterids</taxon>
        <taxon>lamiids</taxon>
        <taxon>Boraginales</taxon>
        <taxon>Boraginaceae</taxon>
        <taxon>Boraginoideae</taxon>
        <taxon>Lithospermeae</taxon>
        <taxon>Lithospermum</taxon>
    </lineage>
</organism>
<feature type="compositionally biased region" description="Basic residues" evidence="7">
    <location>
        <begin position="257"/>
        <end position="273"/>
    </location>
</feature>
<dbReference type="Proteomes" id="UP001454036">
    <property type="component" value="Unassembled WGS sequence"/>
</dbReference>
<evidence type="ECO:0000256" key="3">
    <source>
        <dbReference type="ARBA" id="ARBA00023015"/>
    </source>
</evidence>
<dbReference type="GO" id="GO:0045892">
    <property type="term" value="P:negative regulation of DNA-templated transcription"/>
    <property type="evidence" value="ECO:0007669"/>
    <property type="project" value="UniProtKB-UniRule"/>
</dbReference>
<evidence type="ECO:0000256" key="6">
    <source>
        <dbReference type="RuleBase" id="RU367028"/>
    </source>
</evidence>
<evidence type="ECO:0000259" key="8">
    <source>
        <dbReference type="PROSITE" id="PS51754"/>
    </source>
</evidence>
<feature type="compositionally biased region" description="Basic residues" evidence="7">
    <location>
        <begin position="84"/>
        <end position="94"/>
    </location>
</feature>
<evidence type="ECO:0000256" key="1">
    <source>
        <dbReference type="ARBA" id="ARBA00004123"/>
    </source>
</evidence>
<comment type="caution">
    <text evidence="9">The sequence shown here is derived from an EMBL/GenBank/DDBJ whole genome shotgun (WGS) entry which is preliminary data.</text>
</comment>
<gene>
    <name evidence="9" type="ORF">LIER_36285</name>
</gene>
<evidence type="ECO:0000256" key="5">
    <source>
        <dbReference type="ARBA" id="ARBA00023242"/>
    </source>
</evidence>
<evidence type="ECO:0000313" key="9">
    <source>
        <dbReference type="EMBL" id="GAA0146281.1"/>
    </source>
</evidence>
<feature type="region of interest" description="Disordered" evidence="7">
    <location>
        <begin position="253"/>
        <end position="273"/>
    </location>
</feature>
<dbReference type="GO" id="GO:0003677">
    <property type="term" value="F:DNA binding"/>
    <property type="evidence" value="ECO:0007669"/>
    <property type="project" value="InterPro"/>
</dbReference>
<comment type="function">
    <text evidence="6">Transcriptional repressor that regulates multiple aspects of plant growth and development.</text>
</comment>
<keyword evidence="10" id="KW-1185">Reference proteome</keyword>
<accession>A0AAV3P4K8</accession>
<dbReference type="InterPro" id="IPR006458">
    <property type="entry name" value="Ovate_C"/>
</dbReference>
<dbReference type="InterPro" id="IPR038933">
    <property type="entry name" value="Ovate"/>
</dbReference>
<dbReference type="NCBIfam" id="TIGR01568">
    <property type="entry name" value="A_thal_3678"/>
    <property type="match status" value="1"/>
</dbReference>
<sequence>MGNFRFRLSDMMPNAWFYKLKDMSKTKNHPTKKNFSSKLQRSKFYEQNQGYFYYTIETNNQEKHYNSPKNPKIPDTQFPEPSRKSSRKTRRKTVYRPSPRHSSTTSYSAFIEPEQIHARNHSDSCTESSTELDFVKSSSSEVESDVIDGFNGVASLSSSCNCRVSSSTADIIIDMNENPFKGKFEKFDDEFPELDLPPIHTRLPNSNDATQFAGSRGDINSSQIEENMKIINLESMKFKKEKADRPILPRKSTGVKVRTKSPKLTSKKLQNKSRRSVSLEKLSRTQMKTFSESFAVVKASVDPEKDFRDSMMEMIVENNIRTSKELEDLLACFLSLNSDEYHDLIIKAFEQIWFSMSEIHL</sequence>
<feature type="domain" description="OVATE" evidence="8">
    <location>
        <begin position="296"/>
        <end position="355"/>
    </location>
</feature>
<reference evidence="9 10" key="1">
    <citation type="submission" date="2024-01" db="EMBL/GenBank/DDBJ databases">
        <title>The complete chloroplast genome sequence of Lithospermum erythrorhizon: insights into the phylogenetic relationship among Boraginaceae species and the maternal lineages of purple gromwells.</title>
        <authorList>
            <person name="Okada T."/>
            <person name="Watanabe K."/>
        </authorList>
    </citation>
    <scope>NUCLEOTIDE SEQUENCE [LARGE SCALE GENOMIC DNA]</scope>
</reference>
<evidence type="ECO:0000313" key="10">
    <source>
        <dbReference type="Proteomes" id="UP001454036"/>
    </source>
</evidence>
<proteinExistence type="predicted"/>
<dbReference type="Pfam" id="PF13724">
    <property type="entry name" value="DNA_binding_2"/>
    <property type="match status" value="1"/>
</dbReference>
<keyword evidence="3 6" id="KW-0805">Transcription regulation</keyword>
<feature type="region of interest" description="Disordered" evidence="7">
    <location>
        <begin position="62"/>
        <end position="106"/>
    </location>
</feature>
<keyword evidence="5 6" id="KW-0539">Nucleus</keyword>
<evidence type="ECO:0000256" key="2">
    <source>
        <dbReference type="ARBA" id="ARBA00022491"/>
    </source>
</evidence>
<dbReference type="AlphaFoldDB" id="A0AAV3P4K8"/>
<keyword evidence="2 6" id="KW-0678">Repressor</keyword>
<protein>
    <recommendedName>
        <fullName evidence="6">Transcription repressor</fullName>
    </recommendedName>
    <alternativeName>
        <fullName evidence="6">Ovate family protein</fullName>
    </alternativeName>
</protein>
<evidence type="ECO:0000256" key="7">
    <source>
        <dbReference type="SAM" id="MobiDB-lite"/>
    </source>
</evidence>
<dbReference type="PANTHER" id="PTHR33057">
    <property type="entry name" value="TRANSCRIPTION REPRESSOR OFP7-RELATED"/>
    <property type="match status" value="1"/>
</dbReference>
<comment type="subcellular location">
    <subcellularLocation>
        <location evidence="1 6">Nucleus</location>
    </subcellularLocation>
</comment>
<dbReference type="EMBL" id="BAABME010016515">
    <property type="protein sequence ID" value="GAA0146281.1"/>
    <property type="molecule type" value="Genomic_DNA"/>
</dbReference>
<evidence type="ECO:0000256" key="4">
    <source>
        <dbReference type="ARBA" id="ARBA00023163"/>
    </source>
</evidence>
<keyword evidence="4 6" id="KW-0804">Transcription</keyword>
<dbReference type="InterPro" id="IPR025830">
    <property type="entry name" value="DNA_bnd_dom_ovate"/>
</dbReference>
<dbReference type="PANTHER" id="PTHR33057:SF128">
    <property type="entry name" value="TRANSCRIPTION REPRESSOR OFP3"/>
    <property type="match status" value="1"/>
</dbReference>
<name>A0AAV3P4K8_LITER</name>